<feature type="compositionally biased region" description="Pro residues" evidence="1">
    <location>
        <begin position="455"/>
        <end position="465"/>
    </location>
</feature>
<feature type="compositionally biased region" description="Low complexity" evidence="1">
    <location>
        <begin position="15"/>
        <end position="32"/>
    </location>
</feature>
<evidence type="ECO:0008006" key="4">
    <source>
        <dbReference type="Google" id="ProtNLM"/>
    </source>
</evidence>
<dbReference type="Proteomes" id="UP001341840">
    <property type="component" value="Unassembled WGS sequence"/>
</dbReference>
<feature type="compositionally biased region" description="Polar residues" evidence="1">
    <location>
        <begin position="105"/>
        <end position="116"/>
    </location>
</feature>
<gene>
    <name evidence="2" type="ORF">PIB30_079768</name>
</gene>
<accession>A0ABU6QRQ2</accession>
<dbReference type="InterPro" id="IPR004252">
    <property type="entry name" value="Probable_transposase_24"/>
</dbReference>
<evidence type="ECO:0000313" key="2">
    <source>
        <dbReference type="EMBL" id="MED6114389.1"/>
    </source>
</evidence>
<feature type="compositionally biased region" description="Basic residues" evidence="1">
    <location>
        <begin position="1"/>
        <end position="10"/>
    </location>
</feature>
<name>A0ABU6QRQ2_9FABA</name>
<sequence>TGKGRGRGRGRAVVPPTETTASPSTSATPGSTRVTSMPSPYLVVLNPDYHGPPPPPPPAVPPTVPTWTPPLAPPPPVDSTSPAPPSQQDLGSTHEPSENAPPESSHGSQFAPKNSPCTQKISSVIKLMYDQPWPKLKAIPPSTRHRMFKKWAEKFVWSKSHDATIKKIFDHRASRRFSGMMEDVRKRREQLTQWCRPKLKKALYHFWETDEKYKHIEAMNKANRASERCAKYTGESATPMQTKAKMTRSLDRPVSMAEVFKQTHTLKENKEKFADKQSSDIWDEYIDNTAIATQQAAESGTSTPVDPDEVWRRTVSEPDAKNHIYGVGGFFASTLRTSVFATQDTSPSVTSAFPHGEEDTVDLREQVLLLNQNIHDMARQLQESEERQRAMRDELNRRPGLHDEDIEALKQQMREELRLMQEARRQMGLTGEHMRAGASSAAGGGSSSTAAAQDPPLPPSPPPAPQGDGDEDYVDP</sequence>
<feature type="region of interest" description="Disordered" evidence="1">
    <location>
        <begin position="426"/>
        <end position="476"/>
    </location>
</feature>
<dbReference type="Pfam" id="PF03004">
    <property type="entry name" value="Transposase_24"/>
    <property type="match status" value="1"/>
</dbReference>
<evidence type="ECO:0000256" key="1">
    <source>
        <dbReference type="SAM" id="MobiDB-lite"/>
    </source>
</evidence>
<protein>
    <recommendedName>
        <fullName evidence="4">Transposase</fullName>
    </recommendedName>
</protein>
<proteinExistence type="predicted"/>
<organism evidence="2 3">
    <name type="scientific">Stylosanthes scabra</name>
    <dbReference type="NCBI Taxonomy" id="79078"/>
    <lineage>
        <taxon>Eukaryota</taxon>
        <taxon>Viridiplantae</taxon>
        <taxon>Streptophyta</taxon>
        <taxon>Embryophyta</taxon>
        <taxon>Tracheophyta</taxon>
        <taxon>Spermatophyta</taxon>
        <taxon>Magnoliopsida</taxon>
        <taxon>eudicotyledons</taxon>
        <taxon>Gunneridae</taxon>
        <taxon>Pentapetalae</taxon>
        <taxon>rosids</taxon>
        <taxon>fabids</taxon>
        <taxon>Fabales</taxon>
        <taxon>Fabaceae</taxon>
        <taxon>Papilionoideae</taxon>
        <taxon>50 kb inversion clade</taxon>
        <taxon>dalbergioids sensu lato</taxon>
        <taxon>Dalbergieae</taxon>
        <taxon>Pterocarpus clade</taxon>
        <taxon>Stylosanthes</taxon>
    </lineage>
</organism>
<reference evidence="2 3" key="1">
    <citation type="journal article" date="2023" name="Plants (Basel)">
        <title>Bridging the Gap: Combining Genomics and Transcriptomics Approaches to Understand Stylosanthes scabra, an Orphan Legume from the Brazilian Caatinga.</title>
        <authorList>
            <person name="Ferreira-Neto J.R.C."/>
            <person name="da Silva M.D."/>
            <person name="Binneck E."/>
            <person name="de Melo N.F."/>
            <person name="da Silva R.H."/>
            <person name="de Melo A.L.T.M."/>
            <person name="Pandolfi V."/>
            <person name="Bustamante F.O."/>
            <person name="Brasileiro-Vidal A.C."/>
            <person name="Benko-Iseppon A.M."/>
        </authorList>
    </citation>
    <scope>NUCLEOTIDE SEQUENCE [LARGE SCALE GENOMIC DNA]</scope>
    <source>
        <tissue evidence="2">Leaves</tissue>
    </source>
</reference>
<feature type="compositionally biased region" description="Pro residues" evidence="1">
    <location>
        <begin position="50"/>
        <end position="85"/>
    </location>
</feature>
<evidence type="ECO:0000313" key="3">
    <source>
        <dbReference type="Proteomes" id="UP001341840"/>
    </source>
</evidence>
<comment type="caution">
    <text evidence="2">The sequence shown here is derived from an EMBL/GenBank/DDBJ whole genome shotgun (WGS) entry which is preliminary data.</text>
</comment>
<dbReference type="EMBL" id="JASCZI010001141">
    <property type="protein sequence ID" value="MED6114389.1"/>
    <property type="molecule type" value="Genomic_DNA"/>
</dbReference>
<feature type="region of interest" description="Disordered" evidence="1">
    <location>
        <begin position="1"/>
        <end position="116"/>
    </location>
</feature>
<feature type="region of interest" description="Disordered" evidence="1">
    <location>
        <begin position="381"/>
        <end position="403"/>
    </location>
</feature>
<feature type="non-terminal residue" evidence="2">
    <location>
        <position position="1"/>
    </location>
</feature>
<keyword evidence="3" id="KW-1185">Reference proteome</keyword>
<feature type="compositionally biased region" description="Low complexity" evidence="1">
    <location>
        <begin position="436"/>
        <end position="454"/>
    </location>
</feature>